<comment type="caution">
    <text evidence="1">The sequence shown here is derived from an EMBL/GenBank/DDBJ whole genome shotgun (WGS) entry which is preliminary data.</text>
</comment>
<reference evidence="1 2" key="1">
    <citation type="journal article" date="2021" name="Microorganisms">
        <title>Acidisoma silvae sp. nov. and Acidisomacellulosilytica sp. nov., Two Acidophilic Bacteria Isolated from Decaying Wood, Hydrolyzing Cellulose and Producing Poly-3-hydroxybutyrate.</title>
        <authorList>
            <person name="Mieszkin S."/>
            <person name="Pouder E."/>
            <person name="Uroz S."/>
            <person name="Simon-Colin C."/>
            <person name="Alain K."/>
        </authorList>
    </citation>
    <scope>NUCLEOTIDE SEQUENCE [LARGE SCALE GENOMIC DNA]</scope>
    <source>
        <strain evidence="1 2">HW T5.17</strain>
    </source>
</reference>
<proteinExistence type="predicted"/>
<evidence type="ECO:0000313" key="1">
    <source>
        <dbReference type="EMBL" id="MCB8883604.1"/>
    </source>
</evidence>
<dbReference type="EMBL" id="JAESVA010000014">
    <property type="protein sequence ID" value="MCB8883604.1"/>
    <property type="molecule type" value="Genomic_DNA"/>
</dbReference>
<dbReference type="Proteomes" id="UP000721844">
    <property type="component" value="Unassembled WGS sequence"/>
</dbReference>
<dbReference type="RefSeq" id="WP_227310261.1">
    <property type="nucleotide sequence ID" value="NZ_JAESVA010000014.1"/>
</dbReference>
<gene>
    <name evidence="1" type="ORF">ACELLULO517_25370</name>
</gene>
<name>A0A964E6H7_9PROT</name>
<dbReference type="AlphaFoldDB" id="A0A964E6H7"/>
<dbReference type="Gene3D" id="3.20.20.80">
    <property type="entry name" value="Glycosidases"/>
    <property type="match status" value="1"/>
</dbReference>
<organism evidence="1 2">
    <name type="scientific">Acidisoma cellulosilyticum</name>
    <dbReference type="NCBI Taxonomy" id="2802395"/>
    <lineage>
        <taxon>Bacteria</taxon>
        <taxon>Pseudomonadati</taxon>
        <taxon>Pseudomonadota</taxon>
        <taxon>Alphaproteobacteria</taxon>
        <taxon>Acetobacterales</taxon>
        <taxon>Acidocellaceae</taxon>
        <taxon>Acidisoma</taxon>
    </lineage>
</organism>
<keyword evidence="2" id="KW-1185">Reference proteome</keyword>
<protein>
    <recommendedName>
        <fullName evidence="3">Glycosyl hydrolase-like 10 domain-containing protein</fullName>
    </recommendedName>
</protein>
<evidence type="ECO:0000313" key="2">
    <source>
        <dbReference type="Proteomes" id="UP000721844"/>
    </source>
</evidence>
<evidence type="ECO:0008006" key="3">
    <source>
        <dbReference type="Google" id="ProtNLM"/>
    </source>
</evidence>
<accession>A0A964E6H7</accession>
<sequence>MDLRSGVKIYDNDWFIRHQLEPEEAADLLVHWNVTYVIAQSRWLPMQDSAVTSAVTAAQQARYAALDDLAFRRALAARGIAYIAVLNIGFDPVFAAAHPDLLPIDQHGQRAQREDWYIGLPPNRQANTDHKIGLLTRAVAELAPDGVHLGFVRWPGFWETWLAGDDPAGKPHYCFSAETLAAFTASTGIRLPTDDPAAALAEADYRAAWTAWKCQQTVSQIAAIRQAIAGVRPDLPIAINTLPFFRDEFEGAVETVFGQDIAALSPVVDIFEVMAYHQILRQPADWPGRIAADILGRSQSAAICTIQARALYLDGQHAGRGRATEITAEDFGACLDGIAASPVQGVCVFTFTDLLDMRDEAQGQEMLAHLRRFRL</sequence>